<sequence length="314" mass="33969">MEKVTSTTQRFSRKVGDAIQEGTDRSSHVHTKNLFDVQGRVALVTGGGSGIGLMATQALAMHGAKVYIVGRSQEKLDKVVETYGKTIPGEIIALNYDVSRKDQIDALYQDFSSREKCLCILINNAGIGSNTFETKASTPEEMKQNLFLSPNATFEEWTSVYQSLVPQLYFMTTAFLPLLAHSTERHLGYSGTVINIASASGMIKSAQHHFAYSTAKAATIHLSRLLSSEIADNGFKIRVNSISPGVFPSELTTGGSDDTQKSHLSKETFEGRIPAGRPGKDEDIASTILFCAANQYLNGQNVVIDGGYTLAAGM</sequence>
<dbReference type="PANTHER" id="PTHR43618:SF4">
    <property type="entry name" value="SHORT CHAIN DEHYDROGENASE_REDUCTASE FAMILY (AFU_ORTHOLOGUE AFUA_7G04540)"/>
    <property type="match status" value="1"/>
</dbReference>
<dbReference type="InterPro" id="IPR002347">
    <property type="entry name" value="SDR_fam"/>
</dbReference>
<dbReference type="PRINTS" id="PR00080">
    <property type="entry name" value="SDRFAMILY"/>
</dbReference>
<dbReference type="PRINTS" id="PR00081">
    <property type="entry name" value="GDHRDH"/>
</dbReference>
<dbReference type="PANTHER" id="PTHR43618">
    <property type="entry name" value="7-ALPHA-HYDROXYSTEROID DEHYDROGENASE"/>
    <property type="match status" value="1"/>
</dbReference>
<dbReference type="GeneID" id="25277669"/>
<dbReference type="EMBL" id="AMGV01000002">
    <property type="protein sequence ID" value="KEF61163.1"/>
    <property type="molecule type" value="Genomic_DNA"/>
</dbReference>
<dbReference type="PROSITE" id="PS00061">
    <property type="entry name" value="ADH_SHORT"/>
    <property type="match status" value="1"/>
</dbReference>
<proteinExistence type="inferred from homology"/>
<evidence type="ECO:0000256" key="1">
    <source>
        <dbReference type="ARBA" id="ARBA00006484"/>
    </source>
</evidence>
<dbReference type="InterPro" id="IPR036291">
    <property type="entry name" value="NAD(P)-bd_dom_sf"/>
</dbReference>
<dbReference type="InterPro" id="IPR020904">
    <property type="entry name" value="Sc_DH/Rdtase_CS"/>
</dbReference>
<dbReference type="GO" id="GO:0016491">
    <property type="term" value="F:oxidoreductase activity"/>
    <property type="evidence" value="ECO:0007669"/>
    <property type="project" value="UniProtKB-KW"/>
</dbReference>
<keyword evidence="7" id="KW-1185">Reference proteome</keyword>
<dbReference type="RefSeq" id="XP_013263753.1">
    <property type="nucleotide sequence ID" value="XM_013408299.1"/>
</dbReference>
<evidence type="ECO:0000313" key="6">
    <source>
        <dbReference type="EMBL" id="KEF61163.1"/>
    </source>
</evidence>
<dbReference type="SUPFAM" id="SSF51735">
    <property type="entry name" value="NAD(P)-binding Rossmann-fold domains"/>
    <property type="match status" value="1"/>
</dbReference>
<comment type="caution">
    <text evidence="6">The sequence shown here is derived from an EMBL/GenBank/DDBJ whole genome shotgun (WGS) entry which is preliminary data.</text>
</comment>
<dbReference type="STRING" id="1182545.A0A072PP92"/>
<dbReference type="Gene3D" id="3.40.50.720">
    <property type="entry name" value="NAD(P)-binding Rossmann-like Domain"/>
    <property type="match status" value="1"/>
</dbReference>
<feature type="compositionally biased region" description="Basic and acidic residues" evidence="5">
    <location>
        <begin position="258"/>
        <end position="270"/>
    </location>
</feature>
<gene>
    <name evidence="6" type="ORF">A1O9_02728</name>
</gene>
<accession>A0A072PP92</accession>
<reference evidence="6 7" key="1">
    <citation type="submission" date="2013-03" db="EMBL/GenBank/DDBJ databases">
        <title>The Genome Sequence of Exophiala aquamarina CBS 119918.</title>
        <authorList>
            <consortium name="The Broad Institute Genomics Platform"/>
            <person name="Cuomo C."/>
            <person name="de Hoog S."/>
            <person name="Gorbushina A."/>
            <person name="Walker B."/>
            <person name="Young S.K."/>
            <person name="Zeng Q."/>
            <person name="Gargeya S."/>
            <person name="Fitzgerald M."/>
            <person name="Haas B."/>
            <person name="Abouelleil A."/>
            <person name="Allen A.W."/>
            <person name="Alvarado L."/>
            <person name="Arachchi H.M."/>
            <person name="Berlin A.M."/>
            <person name="Chapman S.B."/>
            <person name="Gainer-Dewar J."/>
            <person name="Goldberg J."/>
            <person name="Griggs A."/>
            <person name="Gujja S."/>
            <person name="Hansen M."/>
            <person name="Howarth C."/>
            <person name="Imamovic A."/>
            <person name="Ireland A."/>
            <person name="Larimer J."/>
            <person name="McCowan C."/>
            <person name="Murphy C."/>
            <person name="Pearson M."/>
            <person name="Poon T.W."/>
            <person name="Priest M."/>
            <person name="Roberts A."/>
            <person name="Saif S."/>
            <person name="Shea T."/>
            <person name="Sisk P."/>
            <person name="Sykes S."/>
            <person name="Wortman J."/>
            <person name="Nusbaum C."/>
            <person name="Birren B."/>
        </authorList>
    </citation>
    <scope>NUCLEOTIDE SEQUENCE [LARGE SCALE GENOMIC DNA]</scope>
    <source>
        <strain evidence="6 7">CBS 119918</strain>
    </source>
</reference>
<protein>
    <submittedName>
        <fullName evidence="6">Gluconate 5-dehydrogenase</fullName>
    </submittedName>
</protein>
<evidence type="ECO:0000256" key="2">
    <source>
        <dbReference type="ARBA" id="ARBA00022857"/>
    </source>
</evidence>
<dbReference type="OrthoDB" id="3819888at2759"/>
<dbReference type="HOGENOM" id="CLU_010194_12_0_1"/>
<evidence type="ECO:0000313" key="7">
    <source>
        <dbReference type="Proteomes" id="UP000027920"/>
    </source>
</evidence>
<evidence type="ECO:0000256" key="4">
    <source>
        <dbReference type="RuleBase" id="RU000363"/>
    </source>
</evidence>
<comment type="similarity">
    <text evidence="1 4">Belongs to the short-chain dehydrogenases/reductases (SDR) family.</text>
</comment>
<dbReference type="Proteomes" id="UP000027920">
    <property type="component" value="Unassembled WGS sequence"/>
</dbReference>
<dbReference type="VEuPathDB" id="FungiDB:A1O9_02728"/>
<dbReference type="InterPro" id="IPR052178">
    <property type="entry name" value="Sec_Metab_Biosynth_SDR"/>
</dbReference>
<keyword evidence="2" id="KW-0521">NADP</keyword>
<dbReference type="Pfam" id="PF00106">
    <property type="entry name" value="adh_short"/>
    <property type="match status" value="1"/>
</dbReference>
<feature type="region of interest" description="Disordered" evidence="5">
    <location>
        <begin position="248"/>
        <end position="278"/>
    </location>
</feature>
<keyword evidence="3" id="KW-0560">Oxidoreductase</keyword>
<evidence type="ECO:0000256" key="5">
    <source>
        <dbReference type="SAM" id="MobiDB-lite"/>
    </source>
</evidence>
<name>A0A072PP92_9EURO</name>
<dbReference type="AlphaFoldDB" id="A0A072PP92"/>
<evidence type="ECO:0000256" key="3">
    <source>
        <dbReference type="ARBA" id="ARBA00023002"/>
    </source>
</evidence>
<organism evidence="6 7">
    <name type="scientific">Exophiala aquamarina CBS 119918</name>
    <dbReference type="NCBI Taxonomy" id="1182545"/>
    <lineage>
        <taxon>Eukaryota</taxon>
        <taxon>Fungi</taxon>
        <taxon>Dikarya</taxon>
        <taxon>Ascomycota</taxon>
        <taxon>Pezizomycotina</taxon>
        <taxon>Eurotiomycetes</taxon>
        <taxon>Chaetothyriomycetidae</taxon>
        <taxon>Chaetothyriales</taxon>
        <taxon>Herpotrichiellaceae</taxon>
        <taxon>Exophiala</taxon>
    </lineage>
</organism>